<dbReference type="AlphaFoldDB" id="A0A366DE03"/>
<dbReference type="RefSeq" id="WP_147265883.1">
    <property type="nucleotide sequence ID" value="NZ_QNRE01000010.1"/>
</dbReference>
<dbReference type="EMBL" id="QNRE01000010">
    <property type="protein sequence ID" value="RBO87749.1"/>
    <property type="molecule type" value="Genomic_DNA"/>
</dbReference>
<reference evidence="1 2" key="1">
    <citation type="submission" date="2018-06" db="EMBL/GenBank/DDBJ databases">
        <title>Genomic Encyclopedia of Type Strains, Phase IV (KMG-IV): sequencing the most valuable type-strain genomes for metagenomic binning, comparative biology and taxonomic classification.</title>
        <authorList>
            <person name="Goeker M."/>
        </authorList>
    </citation>
    <scope>NUCLEOTIDE SEQUENCE [LARGE SCALE GENOMIC DNA]</scope>
    <source>
        <strain evidence="1 2">DSM 44599</strain>
    </source>
</reference>
<comment type="caution">
    <text evidence="1">The sequence shown here is derived from an EMBL/GenBank/DDBJ whole genome shotgun (WGS) entry which is preliminary data.</text>
</comment>
<evidence type="ECO:0008006" key="3">
    <source>
        <dbReference type="Google" id="ProtNLM"/>
    </source>
</evidence>
<keyword evidence="2" id="KW-1185">Reference proteome</keyword>
<sequence length="469" mass="51293">MPYPGEKASRLGHVGTARNKAVKDALERWAITSARPTSDDDIGALCAPLEELPMVGNPGDVDYSITVDGSDTEVEATRDHPTVKVGYLRVAGSMVRLDVFRELARVRYIDPQDVRQAHSEYAFDVALPGSQLARPGLSGVETWRAELDEFLGSARFDSSTEMTLADGLLALHGTRDAPARQIELRVCPSCGLKAAGASTLTVTHTGGSCPSCKMPLFLADVLRTHEEYKVEGSNFEPLGRVMTAAERLMSLCYLNFFADTAPDVLRHTIFITDGPLALHGPLAPLKRRFQEHLSDLSGWCVQQGLAAPLMVGIEKQGAFVEHAELIKDLIPVGQVMRLPTSYINRVLGRAETNQYGEDEFYGRRFIYRTRAGDPLVITVLPAAGFAPYDGGIEVEGWKAYPTLRLICEVLDSLRTRMYQHAVIPVALAHSAAALPLGVGRSVLTMMAQQNIPGLRSDFQAVKPPTYFTR</sequence>
<evidence type="ECO:0000313" key="1">
    <source>
        <dbReference type="EMBL" id="RBO87749.1"/>
    </source>
</evidence>
<accession>A0A366DE03</accession>
<gene>
    <name evidence="1" type="ORF">DFR74_1102</name>
</gene>
<organism evidence="1 2">
    <name type="scientific">Nocardia puris</name>
    <dbReference type="NCBI Taxonomy" id="208602"/>
    <lineage>
        <taxon>Bacteria</taxon>
        <taxon>Bacillati</taxon>
        <taxon>Actinomycetota</taxon>
        <taxon>Actinomycetes</taxon>
        <taxon>Mycobacteriales</taxon>
        <taxon>Nocardiaceae</taxon>
        <taxon>Nocardia</taxon>
    </lineage>
</organism>
<protein>
    <recommendedName>
        <fullName evidence="3">NurA domain-containing protein</fullName>
    </recommendedName>
</protein>
<dbReference type="Proteomes" id="UP000252586">
    <property type="component" value="Unassembled WGS sequence"/>
</dbReference>
<dbReference type="OrthoDB" id="63920at2"/>
<dbReference type="STRING" id="1210090.GCA_001613185_04695"/>
<evidence type="ECO:0000313" key="2">
    <source>
        <dbReference type="Proteomes" id="UP000252586"/>
    </source>
</evidence>
<proteinExistence type="predicted"/>
<name>A0A366DE03_9NOCA</name>